<reference evidence="3 4" key="2">
    <citation type="journal article" date="2022" name="Arch. Microbiol.">
        <title>Rhodococcus pseudokoreensis sp. nov. isolated from the rhizosphere of young M26 apple rootstocks.</title>
        <authorList>
            <person name="Kampfer P."/>
            <person name="Glaeser S.P."/>
            <person name="Blom J."/>
            <person name="Wolf J."/>
            <person name="Benning S."/>
            <person name="Schloter M."/>
            <person name="Neumann-Schaal M."/>
        </authorList>
    </citation>
    <scope>NUCLEOTIDE SEQUENCE [LARGE SCALE GENOMIC DNA]</scope>
    <source>
        <strain evidence="3 4">R79</strain>
    </source>
</reference>
<feature type="region of interest" description="Disordered" evidence="1">
    <location>
        <begin position="583"/>
        <end position="681"/>
    </location>
</feature>
<evidence type="ECO:0000313" key="3">
    <source>
        <dbReference type="EMBL" id="QSE87946.1"/>
    </source>
</evidence>
<geneLocation type="plasmid" evidence="3 4">
    <name>unnamed2</name>
</geneLocation>
<evidence type="ECO:0000256" key="1">
    <source>
        <dbReference type="SAM" id="MobiDB-lite"/>
    </source>
</evidence>
<feature type="transmembrane region" description="Helical" evidence="2">
    <location>
        <begin position="452"/>
        <end position="469"/>
    </location>
</feature>
<evidence type="ECO:0000256" key="2">
    <source>
        <dbReference type="SAM" id="Phobius"/>
    </source>
</evidence>
<dbReference type="EMBL" id="CP070617">
    <property type="protein sequence ID" value="QSE87946.1"/>
    <property type="molecule type" value="Genomic_DNA"/>
</dbReference>
<feature type="transmembrane region" description="Helical" evidence="2">
    <location>
        <begin position="481"/>
        <end position="502"/>
    </location>
</feature>
<sequence>MVRRGLLVALISALLMLVGGGVASALCAPPSGNSGGGAAAAPVDGASLPQGFPADLRQFVAGTDEFRAGPWFSGPCASKGGDLGAYINTAFGQEDRLLWWSDPENQNSGVEPAHGDLPRVFPYDDTAYKMPEGTCADDVKSWATPSSSNPWGFTWATEPDRASVDAMVASAAERGDVPPQAWSTPCKMDGDKTGMFCAHAFFVDCSKTDGFNSSSQCQGWNRAVGTLFGGTANWINQNTSFADVLGDRFTSTDMFQAGKWVLNFDMALAKGVINAAGGMVDFATNPSGFAGKWANDFKAGAVDMSTKTLESMTCSHSFDPTAPWFRSLYATSMAFGFLVMAIMAVATVVRSGHKGSPKELAESLFQYLPISIFVATFVPGLAWFILSITEAGADVLAGLLGQSTGTIVANVNTFGGATADNFFGGAVGGMILFLGLVVAALMLWLGMQIHQYGMPLSLVAAGLSLFMLMHPKYRKKALAPLFVFLALALSVPVLFLLLAVIFGTANAVWGSEGDTAIGMASQVLFVALGMALAALAPWGLLKWAPVLPTRADSEDIGSPGPGVGSEIVGAAGNYMMYQRGGGGGGGGVGGEQPAMRSDVGSQTAAGLPGSSPDGGGQPGPMQAAYQERGDLSSAGHHSGSSGNGEIAGARAGVHGSGEAAGSAASAGGSGAASAGGTAAAGAATGGVATGVAVAAQAASAAITKAKSTADNAAETADDN</sequence>
<keyword evidence="2" id="KW-0812">Transmembrane</keyword>
<reference evidence="3 4" key="1">
    <citation type="journal article" date="2021" name="Microbiol. Resour. Announc.">
        <title>Complete Genome Sequences of Two Rhodococcus sp. Strains with Large and Linear Chromosomes, Isolated from Apple Rhizosphere.</title>
        <authorList>
            <person name="Benning S."/>
            <person name="Brugnone N."/>
            <person name="Siani R."/>
            <person name="Kublik S."/>
            <person name="Schloter M."/>
            <person name="Rad V."/>
        </authorList>
    </citation>
    <scope>NUCLEOTIDE SEQUENCE [LARGE SCALE GENOMIC DNA]</scope>
    <source>
        <strain evidence="3 4">R79</strain>
    </source>
</reference>
<evidence type="ECO:0000313" key="4">
    <source>
        <dbReference type="Proteomes" id="UP000662986"/>
    </source>
</evidence>
<dbReference type="RefSeq" id="WP_206004706.1">
    <property type="nucleotide sequence ID" value="NZ_CP070617.1"/>
</dbReference>
<protein>
    <recommendedName>
        <fullName evidence="5">TrbL/VirB6 plasmid conjugal transfer protein</fullName>
    </recommendedName>
</protein>
<feature type="compositionally biased region" description="Low complexity" evidence="1">
    <location>
        <begin position="651"/>
        <end position="681"/>
    </location>
</feature>
<feature type="transmembrane region" description="Helical" evidence="2">
    <location>
        <begin position="395"/>
        <end position="415"/>
    </location>
</feature>
<keyword evidence="2" id="KW-0472">Membrane</keyword>
<feature type="transmembrane region" description="Helical" evidence="2">
    <location>
        <begin position="328"/>
        <end position="349"/>
    </location>
</feature>
<evidence type="ECO:0008006" key="5">
    <source>
        <dbReference type="Google" id="ProtNLM"/>
    </source>
</evidence>
<feature type="compositionally biased region" description="Low complexity" evidence="1">
    <location>
        <begin position="631"/>
        <end position="644"/>
    </location>
</feature>
<accession>A0A974VZ76</accession>
<keyword evidence="2" id="KW-1133">Transmembrane helix</keyword>
<keyword evidence="3" id="KW-0614">Plasmid</keyword>
<feature type="transmembrane region" description="Helical" evidence="2">
    <location>
        <begin position="370"/>
        <end position="389"/>
    </location>
</feature>
<gene>
    <name evidence="3" type="ORF">JWS13_04350</name>
</gene>
<proteinExistence type="predicted"/>
<feature type="transmembrane region" description="Helical" evidence="2">
    <location>
        <begin position="522"/>
        <end position="541"/>
    </location>
</feature>
<feature type="transmembrane region" description="Helical" evidence="2">
    <location>
        <begin position="422"/>
        <end position="446"/>
    </location>
</feature>
<dbReference type="Proteomes" id="UP000662986">
    <property type="component" value="Plasmid unnamed2"/>
</dbReference>
<name>A0A974VZ76_9NOCA</name>
<keyword evidence="4" id="KW-1185">Reference proteome</keyword>
<organism evidence="3 4">
    <name type="scientific">Rhodococcus pseudokoreensis</name>
    <dbReference type="NCBI Taxonomy" id="2811421"/>
    <lineage>
        <taxon>Bacteria</taxon>
        <taxon>Bacillati</taxon>
        <taxon>Actinomycetota</taxon>
        <taxon>Actinomycetes</taxon>
        <taxon>Mycobacteriales</taxon>
        <taxon>Nocardiaceae</taxon>
        <taxon>Rhodococcus</taxon>
    </lineage>
</organism>